<accession>A0A1R4JCW8</accession>
<protein>
    <submittedName>
        <fullName evidence="2">Uncharacterized protein</fullName>
    </submittedName>
</protein>
<dbReference type="AlphaFoldDB" id="A0A1R4JCW8"/>
<proteinExistence type="predicted"/>
<feature type="compositionally biased region" description="Low complexity" evidence="1">
    <location>
        <begin position="207"/>
        <end position="228"/>
    </location>
</feature>
<gene>
    <name evidence="2" type="ORF">FM119_06835</name>
</gene>
<name>A0A1R4JCW8_9MICO</name>
<organism evidence="2 3">
    <name type="scientific">Mycetocola reblochoni REB411</name>
    <dbReference type="NCBI Taxonomy" id="1255698"/>
    <lineage>
        <taxon>Bacteria</taxon>
        <taxon>Bacillati</taxon>
        <taxon>Actinomycetota</taxon>
        <taxon>Actinomycetes</taxon>
        <taxon>Micrococcales</taxon>
        <taxon>Microbacteriaceae</taxon>
        <taxon>Mycetocola</taxon>
    </lineage>
</organism>
<feature type="compositionally biased region" description="Polar residues" evidence="1">
    <location>
        <begin position="190"/>
        <end position="206"/>
    </location>
</feature>
<reference evidence="3" key="1">
    <citation type="submission" date="2017-02" db="EMBL/GenBank/DDBJ databases">
        <authorList>
            <person name="Dridi B."/>
        </authorList>
    </citation>
    <scope>NUCLEOTIDE SEQUENCE [LARGE SCALE GENOMIC DNA]</scope>
    <source>
        <strain evidence="3">EB411</strain>
    </source>
</reference>
<feature type="compositionally biased region" description="Low complexity" evidence="1">
    <location>
        <begin position="173"/>
        <end position="182"/>
    </location>
</feature>
<evidence type="ECO:0000313" key="2">
    <source>
        <dbReference type="EMBL" id="SJN29868.1"/>
    </source>
</evidence>
<feature type="compositionally biased region" description="Basic and acidic residues" evidence="1">
    <location>
        <begin position="229"/>
        <end position="239"/>
    </location>
</feature>
<evidence type="ECO:0000256" key="1">
    <source>
        <dbReference type="SAM" id="MobiDB-lite"/>
    </source>
</evidence>
<dbReference type="EMBL" id="FUKR01000036">
    <property type="protein sequence ID" value="SJN29868.1"/>
    <property type="molecule type" value="Genomic_DNA"/>
</dbReference>
<feature type="region of interest" description="Disordered" evidence="1">
    <location>
        <begin position="162"/>
        <end position="239"/>
    </location>
</feature>
<keyword evidence="3" id="KW-1185">Reference proteome</keyword>
<sequence length="261" mass="27811">MFTAAVLFVSIVVAAVLATALTRRSVKRLLAQREREQRAAAIGTLIDASTEAAVWNSLTQPEQVLVDRAIGQADIHVRLLPVKGAQLAADWAAHQLAELKRHSATYGSDLGPVVHEFRDRLLEWQAKPGRARKIFEDDLERWQFDRTGDASAASVFPTAAPAPTATQVLPGSAPATAATHTTPVEESTRSDSAATTVVTDTRSASQTEETAAPASTTATEATAATETLAARETDSPQRLLDDVAALEGTLPERDDSKPDPL</sequence>
<dbReference type="Proteomes" id="UP000196778">
    <property type="component" value="Unassembled WGS sequence"/>
</dbReference>
<evidence type="ECO:0000313" key="3">
    <source>
        <dbReference type="Proteomes" id="UP000196778"/>
    </source>
</evidence>